<evidence type="ECO:0000256" key="5">
    <source>
        <dbReference type="ARBA" id="ARBA00023136"/>
    </source>
</evidence>
<feature type="transmembrane region" description="Helical" evidence="6">
    <location>
        <begin position="7"/>
        <end position="27"/>
    </location>
</feature>
<feature type="transmembrane region" description="Helical" evidence="6">
    <location>
        <begin position="383"/>
        <end position="402"/>
    </location>
</feature>
<dbReference type="HOGENOM" id="CLU_030246_1_0_10"/>
<dbReference type="GO" id="GO:0016020">
    <property type="term" value="C:membrane"/>
    <property type="evidence" value="ECO:0007669"/>
    <property type="project" value="UniProtKB-SubCell"/>
</dbReference>
<evidence type="ECO:0000256" key="1">
    <source>
        <dbReference type="ARBA" id="ARBA00004141"/>
    </source>
</evidence>
<keyword evidence="3 6" id="KW-0812">Transmembrane</keyword>
<keyword evidence="2" id="KW-0813">Transport</keyword>
<dbReference type="PATRIC" id="fig|1191523.3.peg.2324"/>
<dbReference type="OrthoDB" id="7584869at2"/>
<dbReference type="InterPro" id="IPR011701">
    <property type="entry name" value="MFS"/>
</dbReference>
<dbReference type="RefSeq" id="WP_014856861.1">
    <property type="nucleotide sequence ID" value="NC_018178.1"/>
</dbReference>
<dbReference type="Pfam" id="PF07690">
    <property type="entry name" value="MFS_1"/>
    <property type="match status" value="1"/>
</dbReference>
<dbReference type="InterPro" id="IPR020846">
    <property type="entry name" value="MFS_dom"/>
</dbReference>
<feature type="transmembrane region" description="Helical" evidence="6">
    <location>
        <begin position="182"/>
        <end position="202"/>
    </location>
</feature>
<name>I6ZTV6_MELRP</name>
<keyword evidence="8" id="KW-0762">Sugar transport</keyword>
<dbReference type="EMBL" id="CP003557">
    <property type="protein sequence ID" value="AFN75429.1"/>
    <property type="molecule type" value="Genomic_DNA"/>
</dbReference>
<feature type="domain" description="Major facilitator superfamily (MFS) profile" evidence="7">
    <location>
        <begin position="306"/>
        <end position="501"/>
    </location>
</feature>
<feature type="transmembrane region" description="Helical" evidence="6">
    <location>
        <begin position="441"/>
        <end position="467"/>
    </location>
</feature>
<evidence type="ECO:0000256" key="2">
    <source>
        <dbReference type="ARBA" id="ARBA00022448"/>
    </source>
</evidence>
<feature type="transmembrane region" description="Helical" evidence="6">
    <location>
        <begin position="353"/>
        <end position="376"/>
    </location>
</feature>
<sequence>MEKPRLSFWQIWNMSFGFFGIQFGFALQNANVSRIFETLGANIDDIPILWIAAPVTGLIIQPIIGHMSDRTWNKLGRRKPYFLTGAILASLALIVMPNSPALWVAAGMLWIMDASINISMEPFRAFVGDMLPSSQRTLGFSMQSFFIGTGTVIASALPYLMTNWFGISNVAPEGKIPDSVKFAFYIGAVVFFLSVLWTVLASKEYSPEELEKFSEPSESAENGYYEERFVESKKLMRNGIIWFLAGIILYLIFYFEIYIDYGVALFLLGAASFGILQILAGLLIGNNKKKNGFVVIINDLYNIPKTMVQLAYVQFFSWFALFSMWIYTTPAVTHHIYGATDTSSALYNEGANWVGVLMSVYNGFAALMAFVLIIMARKTSRKTVHAISLIFGGIGLLSFYFIKDPELLLVSELGIGLAWASILAMPYAILTGSLPQKKMGVYMGIFNFFIVIPQITAAAILGFFVRAVFAGEAIYALVLGGISMFLAAILVSFVHDKDNTK</sequence>
<feature type="transmembrane region" description="Helical" evidence="6">
    <location>
        <begin position="80"/>
        <end position="96"/>
    </location>
</feature>
<feature type="transmembrane region" description="Helical" evidence="6">
    <location>
        <begin position="102"/>
        <end position="120"/>
    </location>
</feature>
<feature type="transmembrane region" description="Helical" evidence="6">
    <location>
        <begin position="47"/>
        <end position="68"/>
    </location>
</feature>
<keyword evidence="9" id="KW-1185">Reference proteome</keyword>
<feature type="transmembrane region" description="Helical" evidence="6">
    <location>
        <begin position="235"/>
        <end position="255"/>
    </location>
</feature>
<dbReference type="SUPFAM" id="SSF103473">
    <property type="entry name" value="MFS general substrate transporter"/>
    <property type="match status" value="2"/>
</dbReference>
<feature type="transmembrane region" description="Helical" evidence="6">
    <location>
        <begin position="140"/>
        <end position="162"/>
    </location>
</feature>
<dbReference type="STRING" id="1191523.MROS_2199"/>
<feature type="transmembrane region" description="Helical" evidence="6">
    <location>
        <begin position="261"/>
        <end position="285"/>
    </location>
</feature>
<dbReference type="PROSITE" id="PS50850">
    <property type="entry name" value="MFS"/>
    <property type="match status" value="1"/>
</dbReference>
<dbReference type="GO" id="GO:0022857">
    <property type="term" value="F:transmembrane transporter activity"/>
    <property type="evidence" value="ECO:0007669"/>
    <property type="project" value="InterPro"/>
</dbReference>
<dbReference type="InterPro" id="IPR036259">
    <property type="entry name" value="MFS_trans_sf"/>
</dbReference>
<evidence type="ECO:0000256" key="6">
    <source>
        <dbReference type="SAM" id="Phobius"/>
    </source>
</evidence>
<dbReference type="Gene3D" id="1.20.1250.20">
    <property type="entry name" value="MFS general substrate transporter like domains"/>
    <property type="match status" value="2"/>
</dbReference>
<accession>I6ZTV6</accession>
<gene>
    <name evidence="8" type="ordered locus">MROS_2199</name>
</gene>
<evidence type="ECO:0000256" key="4">
    <source>
        <dbReference type="ARBA" id="ARBA00022989"/>
    </source>
</evidence>
<reference evidence="8 9" key="1">
    <citation type="journal article" date="2013" name="PLoS ONE">
        <title>Genomic analysis of Melioribacter roseus, facultatively anaerobic organotrophic bacterium representing a novel deep lineage within Bacteriodetes/Chlorobi group.</title>
        <authorList>
            <person name="Kadnikov V.V."/>
            <person name="Mardanov A.V."/>
            <person name="Podosokorskaya O.A."/>
            <person name="Gavrilov S.N."/>
            <person name="Kublanov I.V."/>
            <person name="Beletsky A.V."/>
            <person name="Bonch-Osmolovskaya E.A."/>
            <person name="Ravin N.V."/>
        </authorList>
    </citation>
    <scope>NUCLEOTIDE SEQUENCE [LARGE SCALE GENOMIC DNA]</scope>
    <source>
        <strain evidence="9">JCM 17771 / P3M-2</strain>
    </source>
</reference>
<feature type="transmembrane region" description="Helical" evidence="6">
    <location>
        <begin position="306"/>
        <end position="327"/>
    </location>
</feature>
<feature type="transmembrane region" description="Helical" evidence="6">
    <location>
        <begin position="408"/>
        <end position="429"/>
    </location>
</feature>
<feature type="transmembrane region" description="Helical" evidence="6">
    <location>
        <begin position="473"/>
        <end position="494"/>
    </location>
</feature>
<dbReference type="PANTHER" id="PTHR19432">
    <property type="entry name" value="SUGAR TRANSPORTER"/>
    <property type="match status" value="1"/>
</dbReference>
<dbReference type="eggNOG" id="COG2211">
    <property type="taxonomic scope" value="Bacteria"/>
</dbReference>
<evidence type="ECO:0000256" key="3">
    <source>
        <dbReference type="ARBA" id="ARBA00022692"/>
    </source>
</evidence>
<dbReference type="KEGG" id="mro:MROS_2199"/>
<evidence type="ECO:0000259" key="7">
    <source>
        <dbReference type="PROSITE" id="PS50850"/>
    </source>
</evidence>
<organism evidence="8 9">
    <name type="scientific">Melioribacter roseus (strain DSM 23840 / JCM 17771 / VKM B-2668 / P3M-2)</name>
    <dbReference type="NCBI Taxonomy" id="1191523"/>
    <lineage>
        <taxon>Bacteria</taxon>
        <taxon>Pseudomonadati</taxon>
        <taxon>Ignavibacteriota</taxon>
        <taxon>Ignavibacteria</taxon>
        <taxon>Ignavibacteriales</taxon>
        <taxon>Melioribacteraceae</taxon>
        <taxon>Melioribacter</taxon>
    </lineage>
</organism>
<evidence type="ECO:0000313" key="8">
    <source>
        <dbReference type="EMBL" id="AFN75429.1"/>
    </source>
</evidence>
<dbReference type="Proteomes" id="UP000009011">
    <property type="component" value="Chromosome"/>
</dbReference>
<dbReference type="PANTHER" id="PTHR19432:SF35">
    <property type="entry name" value="SOLUTE CARRIER FAMILY 45 MEMBER 3 ISOFORM X1"/>
    <property type="match status" value="1"/>
</dbReference>
<proteinExistence type="predicted"/>
<evidence type="ECO:0000313" key="9">
    <source>
        <dbReference type="Proteomes" id="UP000009011"/>
    </source>
</evidence>
<comment type="subcellular location">
    <subcellularLocation>
        <location evidence="1">Membrane</location>
        <topology evidence="1">Multi-pass membrane protein</topology>
    </subcellularLocation>
</comment>
<dbReference type="AlphaFoldDB" id="I6ZTV6"/>
<protein>
    <submittedName>
        <fullName evidence="8">Putative sugar transporter</fullName>
    </submittedName>
</protein>
<keyword evidence="4 6" id="KW-1133">Transmembrane helix</keyword>
<keyword evidence="5 6" id="KW-0472">Membrane</keyword>